<feature type="transmembrane region" description="Helical" evidence="6">
    <location>
        <begin position="427"/>
        <end position="449"/>
    </location>
</feature>
<gene>
    <name evidence="7" type="ORF">MMF94_35320</name>
</gene>
<evidence type="ECO:0000256" key="6">
    <source>
        <dbReference type="SAM" id="Phobius"/>
    </source>
</evidence>
<reference evidence="7 8" key="1">
    <citation type="submission" date="2022-03" db="EMBL/GenBank/DDBJ databases">
        <title>Pseudonocardia alaer sp. nov., a novel actinomycete isolated from reed forest soil.</title>
        <authorList>
            <person name="Wang L."/>
        </authorList>
    </citation>
    <scope>NUCLEOTIDE SEQUENCE [LARGE SCALE GENOMIC DNA]</scope>
    <source>
        <strain evidence="7 8">Y-16303</strain>
    </source>
</reference>
<evidence type="ECO:0000256" key="1">
    <source>
        <dbReference type="ARBA" id="ARBA00004651"/>
    </source>
</evidence>
<evidence type="ECO:0000256" key="5">
    <source>
        <dbReference type="ARBA" id="ARBA00023136"/>
    </source>
</evidence>
<feature type="transmembrane region" description="Helical" evidence="6">
    <location>
        <begin position="133"/>
        <end position="154"/>
    </location>
</feature>
<feature type="transmembrane region" description="Helical" evidence="6">
    <location>
        <begin position="348"/>
        <end position="369"/>
    </location>
</feature>
<keyword evidence="2" id="KW-1003">Cell membrane</keyword>
<name>A0ABS9TR33_9PSEU</name>
<feature type="transmembrane region" description="Helical" evidence="6">
    <location>
        <begin position="166"/>
        <end position="190"/>
    </location>
</feature>
<organism evidence="7 8">
    <name type="scientific">Pseudonocardia alaniniphila</name>
    <dbReference type="NCBI Taxonomy" id="75291"/>
    <lineage>
        <taxon>Bacteria</taxon>
        <taxon>Bacillati</taxon>
        <taxon>Actinomycetota</taxon>
        <taxon>Actinomycetes</taxon>
        <taxon>Pseudonocardiales</taxon>
        <taxon>Pseudonocardiaceae</taxon>
        <taxon>Pseudonocardia</taxon>
    </lineage>
</organism>
<feature type="transmembrane region" description="Helical" evidence="6">
    <location>
        <begin position="28"/>
        <end position="50"/>
    </location>
</feature>
<dbReference type="EMBL" id="JAKXMK010000038">
    <property type="protein sequence ID" value="MCH6171002.1"/>
    <property type="molecule type" value="Genomic_DNA"/>
</dbReference>
<comment type="subcellular location">
    <subcellularLocation>
        <location evidence="1">Cell membrane</location>
        <topology evidence="1">Multi-pass membrane protein</topology>
    </subcellularLocation>
</comment>
<keyword evidence="8" id="KW-1185">Reference proteome</keyword>
<dbReference type="PANTHER" id="PTHR42770">
    <property type="entry name" value="AMINO ACID TRANSPORTER-RELATED"/>
    <property type="match status" value="1"/>
</dbReference>
<feature type="transmembrane region" description="Helical" evidence="6">
    <location>
        <begin position="95"/>
        <end position="113"/>
    </location>
</feature>
<feature type="transmembrane region" description="Helical" evidence="6">
    <location>
        <begin position="294"/>
        <end position="318"/>
    </location>
</feature>
<dbReference type="Gene3D" id="1.20.1740.10">
    <property type="entry name" value="Amino acid/polyamine transporter I"/>
    <property type="match status" value="1"/>
</dbReference>
<proteinExistence type="predicted"/>
<dbReference type="PIRSF" id="PIRSF006060">
    <property type="entry name" value="AA_transporter"/>
    <property type="match status" value="1"/>
</dbReference>
<sequence>MEHADVTGATVEEQPNGRLRRSLSQRQLVLICLGNVVGAGIYGLVGQMSAHVGGAIWIPFLVALALAILTVFSYAELSSKYPRAGGAATYVHQAFRAPFVTFMVMFAMVASAVNSASTLSLAAGGYIEEVLSVPTLVTAVFVIIVLGTIIVLGVSLSARFNSVLTVIELGGLALVILAAIAAIMVGTGAVGNLTDFAATGGGAEAGAADASVIAAVVAATSLAFFAFVGFEDAANMAEETRNPARACARALVIALLTAAALYLTIAVLASVVVGGDQLATSSAPLLEVLRQSPLAVPAALFTVIAALAVGNGVLINLLSASRMLYGMADQKVLHGSLATVHPTRHTPWIAAVAVTAVAMIFVFTGRLAVLATTTVALLLIVFAMVNVSVLVLRREQVDHKHFRAPTALPVLGAVVCVALLTQQEAEVLLRVVVVLLVGVALWAVNRVAIRRTAALR</sequence>
<dbReference type="InterPro" id="IPR050367">
    <property type="entry name" value="APC_superfamily"/>
</dbReference>
<dbReference type="InterPro" id="IPR002293">
    <property type="entry name" value="AA/rel_permease1"/>
</dbReference>
<comment type="caution">
    <text evidence="7">The sequence shown here is derived from an EMBL/GenBank/DDBJ whole genome shotgun (WGS) entry which is preliminary data.</text>
</comment>
<protein>
    <submittedName>
        <fullName evidence="7">APC family permease</fullName>
    </submittedName>
</protein>
<feature type="transmembrane region" description="Helical" evidence="6">
    <location>
        <begin position="210"/>
        <end position="230"/>
    </location>
</feature>
<dbReference type="Pfam" id="PF13520">
    <property type="entry name" value="AA_permease_2"/>
    <property type="match status" value="1"/>
</dbReference>
<keyword evidence="4 6" id="KW-1133">Transmembrane helix</keyword>
<feature type="transmembrane region" description="Helical" evidence="6">
    <location>
        <begin position="404"/>
        <end position="421"/>
    </location>
</feature>
<evidence type="ECO:0000313" key="8">
    <source>
        <dbReference type="Proteomes" id="UP001299970"/>
    </source>
</evidence>
<feature type="transmembrane region" description="Helical" evidence="6">
    <location>
        <begin position="375"/>
        <end position="392"/>
    </location>
</feature>
<feature type="transmembrane region" description="Helical" evidence="6">
    <location>
        <begin position="251"/>
        <end position="274"/>
    </location>
</feature>
<evidence type="ECO:0000256" key="3">
    <source>
        <dbReference type="ARBA" id="ARBA00022692"/>
    </source>
</evidence>
<dbReference type="PANTHER" id="PTHR42770:SF11">
    <property type="entry name" value="INNER MEMBRANE TRANSPORT PROTEIN YBAT"/>
    <property type="match status" value="1"/>
</dbReference>
<evidence type="ECO:0000313" key="7">
    <source>
        <dbReference type="EMBL" id="MCH6171002.1"/>
    </source>
</evidence>
<dbReference type="Proteomes" id="UP001299970">
    <property type="component" value="Unassembled WGS sequence"/>
</dbReference>
<keyword evidence="5 6" id="KW-0472">Membrane</keyword>
<feature type="transmembrane region" description="Helical" evidence="6">
    <location>
        <begin position="56"/>
        <end position="75"/>
    </location>
</feature>
<dbReference type="RefSeq" id="WP_241041809.1">
    <property type="nucleotide sequence ID" value="NZ_BAAAJF010000029.1"/>
</dbReference>
<keyword evidence="3 6" id="KW-0812">Transmembrane</keyword>
<evidence type="ECO:0000256" key="2">
    <source>
        <dbReference type="ARBA" id="ARBA00022475"/>
    </source>
</evidence>
<evidence type="ECO:0000256" key="4">
    <source>
        <dbReference type="ARBA" id="ARBA00022989"/>
    </source>
</evidence>
<accession>A0ABS9TR33</accession>